<sequence length="164" mass="18593">TQVGTSKITLEGHTTLPRNYQPGRTSHIGPYYIKIHEYEDRYLPDADYTISIVANQTMSKEYYKGILLQVRRVTCAGITVIRVEDEPLGTFDVGSSTTSPLITKDCSGRERSAVVHRSRQMKINETLTWHSPGEIQGPLVFRMTIVKTATDYWTEQHSVIMLDS</sequence>
<feature type="non-terminal residue" evidence="2">
    <location>
        <position position="1"/>
    </location>
</feature>
<name>A4VAZ4_PLADU</name>
<reference evidence="2" key="1">
    <citation type="submission" date="2007-04" db="EMBL/GenBank/DDBJ databases">
        <title>Analysis of the immune-related transcriptome of an bilaterian model, the marine annelid Platynereis dumerilii.</title>
        <authorList>
            <person name="Altincicek B."/>
            <person name="Vilcinskas A."/>
        </authorList>
    </citation>
    <scope>NUCLEOTIDE SEQUENCE</scope>
    <source>
        <strain evidence="2">Hauenschild</strain>
        <tissue evidence="2">Whole animal</tissue>
    </source>
</reference>
<feature type="domain" description="Reelin" evidence="1">
    <location>
        <begin position="1"/>
        <end position="164"/>
    </location>
</feature>
<dbReference type="Gene3D" id="2.60.40.4060">
    <property type="entry name" value="Reeler domain"/>
    <property type="match status" value="1"/>
</dbReference>
<proteinExistence type="evidence at transcript level"/>
<dbReference type="InterPro" id="IPR002861">
    <property type="entry name" value="Reeler_dom"/>
</dbReference>
<feature type="non-terminal residue" evidence="2">
    <location>
        <position position="164"/>
    </location>
</feature>
<dbReference type="EMBL" id="AM697677">
    <property type="protein sequence ID" value="CAM91765.1"/>
    <property type="molecule type" value="mRNA"/>
</dbReference>
<dbReference type="AlphaFoldDB" id="A4VAZ4"/>
<dbReference type="CDD" id="cd08544">
    <property type="entry name" value="Reeler"/>
    <property type="match status" value="1"/>
</dbReference>
<evidence type="ECO:0000259" key="1">
    <source>
        <dbReference type="PROSITE" id="PS51019"/>
    </source>
</evidence>
<dbReference type="PROSITE" id="PS51019">
    <property type="entry name" value="REELIN"/>
    <property type="match status" value="1"/>
</dbReference>
<dbReference type="Pfam" id="PF02014">
    <property type="entry name" value="Reeler"/>
    <property type="match status" value="1"/>
</dbReference>
<dbReference type="InterPro" id="IPR042307">
    <property type="entry name" value="Reeler_sf"/>
</dbReference>
<evidence type="ECO:0000313" key="2">
    <source>
        <dbReference type="EMBL" id="CAM91765.1"/>
    </source>
</evidence>
<accession>A4VAZ4</accession>
<protein>
    <recommendedName>
        <fullName evidence="1">Reelin domain-containing protein</fullName>
    </recommendedName>
</protein>
<organism evidence="2">
    <name type="scientific">Platynereis dumerilii</name>
    <name type="common">Dumeril's clam worm</name>
    <dbReference type="NCBI Taxonomy" id="6359"/>
    <lineage>
        <taxon>Eukaryota</taxon>
        <taxon>Metazoa</taxon>
        <taxon>Spiralia</taxon>
        <taxon>Lophotrochozoa</taxon>
        <taxon>Annelida</taxon>
        <taxon>Polychaeta</taxon>
        <taxon>Errantia</taxon>
        <taxon>Phyllodocida</taxon>
        <taxon>Nereididae</taxon>
        <taxon>Platynereis</taxon>
    </lineage>
</organism>